<sequence length="377" mass="38316">MKAVALLGLAALAAAGAVPRNATAAEAQPRIIGGRPATSSEFQSTVFLYMYDGVSSGGNVCTGSLIAPNVVLTANHCLYKEGSSGLYERYVAADFTVTTGHAAPDLSAGITGGYSVSQVIGHPGFTMTNLKNDLALLILSRPVPSTIPPIKIYQGSYTTKTPIRAAGFGVIDPVDTSALPTQLMVVDLALGSSSFCASIRTKYYPGTQVCTDGTGGVDTCVGDSGGPLATPYKGDYALLGLTSFGLGNVCAMSGNPGYYTYIAPFLDWIAQNANLNVKDIAVGTPSSSDSDNSDDDDTTTTTSRSRSRTSTSRSSRPTGVGSDDDDDGGFSGIPGLSIDFSAIFGGGHGGDDKEHSGAGAVRAGIVAAVGAAAALLF</sequence>
<feature type="chain" id="PRO_5040951268" description="Peptidase S1 domain-containing protein" evidence="4">
    <location>
        <begin position="25"/>
        <end position="377"/>
    </location>
</feature>
<evidence type="ECO:0000256" key="1">
    <source>
        <dbReference type="ARBA" id="ARBA00007664"/>
    </source>
</evidence>
<feature type="domain" description="Peptidase S1" evidence="5">
    <location>
        <begin position="31"/>
        <end position="274"/>
    </location>
</feature>
<dbReference type="SMART" id="SM00020">
    <property type="entry name" value="Tryp_SPc"/>
    <property type="match status" value="1"/>
</dbReference>
<dbReference type="GO" id="GO:0004252">
    <property type="term" value="F:serine-type endopeptidase activity"/>
    <property type="evidence" value="ECO:0007669"/>
    <property type="project" value="InterPro"/>
</dbReference>
<dbReference type="EMBL" id="JANBUL010000006">
    <property type="protein sequence ID" value="KAJ2785888.1"/>
    <property type="molecule type" value="Genomic_DNA"/>
</dbReference>
<dbReference type="OrthoDB" id="6380398at2759"/>
<organism evidence="6 7">
    <name type="scientific">Coemansia javaensis</name>
    <dbReference type="NCBI Taxonomy" id="2761396"/>
    <lineage>
        <taxon>Eukaryota</taxon>
        <taxon>Fungi</taxon>
        <taxon>Fungi incertae sedis</taxon>
        <taxon>Zoopagomycota</taxon>
        <taxon>Kickxellomycotina</taxon>
        <taxon>Kickxellomycetes</taxon>
        <taxon>Kickxellales</taxon>
        <taxon>Kickxellaceae</taxon>
        <taxon>Coemansia</taxon>
    </lineage>
</organism>
<dbReference type="InterPro" id="IPR043504">
    <property type="entry name" value="Peptidase_S1_PA_chymotrypsin"/>
</dbReference>
<dbReference type="InterPro" id="IPR001314">
    <property type="entry name" value="Peptidase_S1A"/>
</dbReference>
<comment type="caution">
    <text evidence="6">The sequence shown here is derived from an EMBL/GenBank/DDBJ whole genome shotgun (WGS) entry which is preliminary data.</text>
</comment>
<dbReference type="SUPFAM" id="SSF50494">
    <property type="entry name" value="Trypsin-like serine proteases"/>
    <property type="match status" value="1"/>
</dbReference>
<name>A0A9W8LM09_9FUNG</name>
<evidence type="ECO:0000256" key="4">
    <source>
        <dbReference type="SAM" id="SignalP"/>
    </source>
</evidence>
<evidence type="ECO:0000313" key="6">
    <source>
        <dbReference type="EMBL" id="KAJ2785888.1"/>
    </source>
</evidence>
<reference evidence="6" key="1">
    <citation type="submission" date="2022-07" db="EMBL/GenBank/DDBJ databases">
        <title>Phylogenomic reconstructions and comparative analyses of Kickxellomycotina fungi.</title>
        <authorList>
            <person name="Reynolds N.K."/>
            <person name="Stajich J.E."/>
            <person name="Barry K."/>
            <person name="Grigoriev I.V."/>
            <person name="Crous P."/>
            <person name="Smith M.E."/>
        </authorList>
    </citation>
    <scope>NUCLEOTIDE SEQUENCE</scope>
    <source>
        <strain evidence="6">NBRC 105414</strain>
    </source>
</reference>
<dbReference type="AlphaFoldDB" id="A0A9W8LM09"/>
<keyword evidence="4" id="KW-0732">Signal</keyword>
<dbReference type="InterPro" id="IPR009003">
    <property type="entry name" value="Peptidase_S1_PA"/>
</dbReference>
<dbReference type="PRINTS" id="PR00722">
    <property type="entry name" value="CHYMOTRYPSIN"/>
</dbReference>
<proteinExistence type="inferred from homology"/>
<evidence type="ECO:0000313" key="7">
    <source>
        <dbReference type="Proteomes" id="UP001140217"/>
    </source>
</evidence>
<dbReference type="PROSITE" id="PS50240">
    <property type="entry name" value="TRYPSIN_DOM"/>
    <property type="match status" value="1"/>
</dbReference>
<feature type="region of interest" description="Disordered" evidence="3">
    <location>
        <begin position="284"/>
        <end position="328"/>
    </location>
</feature>
<dbReference type="InterPro" id="IPR033116">
    <property type="entry name" value="TRYPSIN_SER"/>
</dbReference>
<evidence type="ECO:0000259" key="5">
    <source>
        <dbReference type="PROSITE" id="PS50240"/>
    </source>
</evidence>
<dbReference type="Proteomes" id="UP001140217">
    <property type="component" value="Unassembled WGS sequence"/>
</dbReference>
<keyword evidence="2" id="KW-1015">Disulfide bond</keyword>
<feature type="compositionally biased region" description="Low complexity" evidence="3">
    <location>
        <begin position="299"/>
        <end position="321"/>
    </location>
</feature>
<evidence type="ECO:0000256" key="3">
    <source>
        <dbReference type="SAM" id="MobiDB-lite"/>
    </source>
</evidence>
<dbReference type="CDD" id="cd00190">
    <property type="entry name" value="Tryp_SPc"/>
    <property type="match status" value="1"/>
</dbReference>
<comment type="similarity">
    <text evidence="1">Belongs to the peptidase S1 family.</text>
</comment>
<dbReference type="PROSITE" id="PS00135">
    <property type="entry name" value="TRYPSIN_SER"/>
    <property type="match status" value="1"/>
</dbReference>
<feature type="signal peptide" evidence="4">
    <location>
        <begin position="1"/>
        <end position="24"/>
    </location>
</feature>
<dbReference type="InterPro" id="IPR001254">
    <property type="entry name" value="Trypsin_dom"/>
</dbReference>
<evidence type="ECO:0000256" key="2">
    <source>
        <dbReference type="ARBA" id="ARBA00023157"/>
    </source>
</evidence>
<dbReference type="Gene3D" id="2.40.10.10">
    <property type="entry name" value="Trypsin-like serine proteases"/>
    <property type="match status" value="1"/>
</dbReference>
<gene>
    <name evidence="6" type="ORF">H4R18_000277</name>
</gene>
<dbReference type="PANTHER" id="PTHR24276:SF98">
    <property type="entry name" value="FI18310P1-RELATED"/>
    <property type="match status" value="1"/>
</dbReference>
<protein>
    <recommendedName>
        <fullName evidence="5">Peptidase S1 domain-containing protein</fullName>
    </recommendedName>
</protein>
<accession>A0A9W8LM09</accession>
<dbReference type="GO" id="GO:0006508">
    <property type="term" value="P:proteolysis"/>
    <property type="evidence" value="ECO:0007669"/>
    <property type="project" value="InterPro"/>
</dbReference>
<dbReference type="Pfam" id="PF00089">
    <property type="entry name" value="Trypsin"/>
    <property type="match status" value="1"/>
</dbReference>
<keyword evidence="7" id="KW-1185">Reference proteome</keyword>
<dbReference type="InterPro" id="IPR050430">
    <property type="entry name" value="Peptidase_S1"/>
</dbReference>
<dbReference type="PANTHER" id="PTHR24276">
    <property type="entry name" value="POLYSERASE-RELATED"/>
    <property type="match status" value="1"/>
</dbReference>